<dbReference type="RefSeq" id="WP_008878351.1">
    <property type="nucleotide sequence ID" value="NZ_CAUM01000183.1"/>
</dbReference>
<reference evidence="2 3" key="1">
    <citation type="submission" date="2013-02" db="EMBL/GenBank/DDBJ databases">
        <authorList>
            <person name="Genoscope - CEA"/>
        </authorList>
    </citation>
    <scope>NUCLEOTIDE SEQUENCE [LARGE SCALE GENOMIC DNA]</scope>
    <source>
        <strain evidence="2 3">STM 2683</strain>
    </source>
</reference>
<dbReference type="EMBL" id="CAUM01000183">
    <property type="protein sequence ID" value="CCV09502.1"/>
    <property type="molecule type" value="Genomic_DNA"/>
</dbReference>
<feature type="chain" id="PRO_5004066388" description="Twin-arginine translocation pathway signal" evidence="1">
    <location>
        <begin position="27"/>
        <end position="128"/>
    </location>
</feature>
<dbReference type="AlphaFoldDB" id="M5EZ83"/>
<proteinExistence type="predicted"/>
<accession>M5EZ83</accession>
<organism evidence="2 3">
    <name type="scientific">Mesorhizobium metallidurans STM 2683</name>
    <dbReference type="NCBI Taxonomy" id="1297569"/>
    <lineage>
        <taxon>Bacteria</taxon>
        <taxon>Pseudomonadati</taxon>
        <taxon>Pseudomonadota</taxon>
        <taxon>Alphaproteobacteria</taxon>
        <taxon>Hyphomicrobiales</taxon>
        <taxon>Phyllobacteriaceae</taxon>
        <taxon>Mesorhizobium</taxon>
    </lineage>
</organism>
<evidence type="ECO:0008006" key="4">
    <source>
        <dbReference type="Google" id="ProtNLM"/>
    </source>
</evidence>
<feature type="signal peptide" evidence="1">
    <location>
        <begin position="1"/>
        <end position="26"/>
    </location>
</feature>
<dbReference type="Proteomes" id="UP000012062">
    <property type="component" value="Unassembled WGS sequence"/>
</dbReference>
<evidence type="ECO:0000313" key="3">
    <source>
        <dbReference type="Proteomes" id="UP000012062"/>
    </source>
</evidence>
<sequence>MSRINRRALLLHSGSAVVASSTTATALGAEPPSRDQEPSSYLRALIEAHKTAYAEFGKSLHELGGGSGDPVRASRQEERALLAICGYPAVGEGDRLAKARYLLEIEARGELDLAEHMQSVLRSTIWKG</sequence>
<evidence type="ECO:0000313" key="2">
    <source>
        <dbReference type="EMBL" id="CCV09502.1"/>
    </source>
</evidence>
<name>M5EZ83_9HYPH</name>
<comment type="caution">
    <text evidence="2">The sequence shown here is derived from an EMBL/GenBank/DDBJ whole genome shotgun (WGS) entry which is preliminary data.</text>
</comment>
<dbReference type="eggNOG" id="ENOG5030QN4">
    <property type="taxonomic scope" value="Bacteria"/>
</dbReference>
<gene>
    <name evidence="2" type="ORF">MESS2_p20006</name>
</gene>
<protein>
    <recommendedName>
        <fullName evidence="4">Twin-arginine translocation pathway signal</fullName>
    </recommendedName>
</protein>
<evidence type="ECO:0000256" key="1">
    <source>
        <dbReference type="SAM" id="SignalP"/>
    </source>
</evidence>
<keyword evidence="3" id="KW-1185">Reference proteome</keyword>
<keyword evidence="1" id="KW-0732">Signal</keyword>